<dbReference type="EMBL" id="QRCM01000002">
    <property type="protein sequence ID" value="TXG88317.1"/>
    <property type="molecule type" value="Genomic_DNA"/>
</dbReference>
<dbReference type="Proteomes" id="UP000471120">
    <property type="component" value="Unassembled WGS sequence"/>
</dbReference>
<dbReference type="EMBL" id="QRCM01000001">
    <property type="protein sequence ID" value="TXG89076.1"/>
    <property type="molecule type" value="Genomic_DNA"/>
</dbReference>
<dbReference type="EMBL" id="QRCM01000001">
    <property type="protein sequence ID" value="TXG92237.1"/>
    <property type="molecule type" value="Genomic_DNA"/>
</dbReference>
<evidence type="ECO:0000313" key="1">
    <source>
        <dbReference type="EMBL" id="TXG88317.1"/>
    </source>
</evidence>
<dbReference type="AlphaFoldDB" id="A0A6P2C8N9"/>
<reference evidence="1 4" key="1">
    <citation type="submission" date="2018-07" db="EMBL/GenBank/DDBJ databases">
        <title>Genome sequence of Rhodococcus rhodnii ATCC 35071 from Rhodnius prolixus.</title>
        <authorList>
            <person name="Patel V."/>
            <person name="Vogel K.J."/>
        </authorList>
    </citation>
    <scope>NUCLEOTIDE SEQUENCE [LARGE SCALE GENOMIC DNA]</scope>
    <source>
        <strain evidence="1 4">ATCC 35071</strain>
    </source>
</reference>
<evidence type="ECO:0000313" key="2">
    <source>
        <dbReference type="EMBL" id="TXG89076.1"/>
    </source>
</evidence>
<evidence type="ECO:0000313" key="3">
    <source>
        <dbReference type="EMBL" id="TXG92237.1"/>
    </source>
</evidence>
<proteinExistence type="predicted"/>
<dbReference type="RefSeq" id="WP_010837403.1">
    <property type="nucleotide sequence ID" value="NZ_QRCM01000001.1"/>
</dbReference>
<sequence>MIRDGRYIVTESDLTAHHDAGRGWLVLDVDGTVRTVTDQPDPTEWPLHLLAWTQQWFDHWDGDLAAAAHAITTALADTALPEQPITDTEER</sequence>
<organism evidence="1 4">
    <name type="scientific">Rhodococcus rhodnii</name>
    <dbReference type="NCBI Taxonomy" id="38312"/>
    <lineage>
        <taxon>Bacteria</taxon>
        <taxon>Bacillati</taxon>
        <taxon>Actinomycetota</taxon>
        <taxon>Actinomycetes</taxon>
        <taxon>Mycobacteriales</taxon>
        <taxon>Nocardiaceae</taxon>
        <taxon>Rhodococcus</taxon>
    </lineage>
</organism>
<protein>
    <submittedName>
        <fullName evidence="1">Uncharacterized protein</fullName>
    </submittedName>
</protein>
<gene>
    <name evidence="2" type="ORF">DW322_00975</name>
    <name evidence="3" type="ORF">DW322_21300</name>
    <name evidence="1" type="ORF">DW322_21380</name>
</gene>
<comment type="caution">
    <text evidence="1">The sequence shown here is derived from an EMBL/GenBank/DDBJ whole genome shotgun (WGS) entry which is preliminary data.</text>
</comment>
<name>A0A6P2C8N9_9NOCA</name>
<accession>A0A6P2C8N9</accession>
<evidence type="ECO:0000313" key="4">
    <source>
        <dbReference type="Proteomes" id="UP000471120"/>
    </source>
</evidence>